<evidence type="ECO:0000256" key="1">
    <source>
        <dbReference type="ARBA" id="ARBA00004555"/>
    </source>
</evidence>
<dbReference type="Proteomes" id="UP000245119">
    <property type="component" value="Linkage Group LG11"/>
</dbReference>
<evidence type="ECO:0000256" key="3">
    <source>
        <dbReference type="ARBA" id="ARBA00023034"/>
    </source>
</evidence>
<dbReference type="GO" id="GO:0005794">
    <property type="term" value="C:Golgi apparatus"/>
    <property type="evidence" value="ECO:0007669"/>
    <property type="project" value="UniProtKB-SubCell"/>
</dbReference>
<feature type="binding site" evidence="7">
    <location>
        <position position="264"/>
    </location>
    <ligand>
        <name>ATP</name>
        <dbReference type="ChEBI" id="CHEBI:30616"/>
    </ligand>
</feature>
<keyword evidence="8" id="KW-0479">Metal-binding</keyword>
<feature type="active site" evidence="6">
    <location>
        <position position="259"/>
    </location>
</feature>
<gene>
    <name evidence="10" type="ORF">C0Q70_18025</name>
</gene>
<keyword evidence="5" id="KW-0325">Glycoprotein</keyword>
<dbReference type="GO" id="GO:0046872">
    <property type="term" value="F:metal ion binding"/>
    <property type="evidence" value="ECO:0007669"/>
    <property type="project" value="UniProtKB-KW"/>
</dbReference>
<keyword evidence="11" id="KW-1185">Reference proteome</keyword>
<comment type="cofactor">
    <cofactor evidence="8">
        <name>Mn(2+)</name>
        <dbReference type="ChEBI" id="CHEBI:29035"/>
    </cofactor>
</comment>
<evidence type="ECO:0000256" key="8">
    <source>
        <dbReference type="PIRSR" id="PIRSR624869-3"/>
    </source>
</evidence>
<dbReference type="AlphaFoldDB" id="A0A2T7NM25"/>
<comment type="caution">
    <text evidence="10">The sequence shown here is derived from an EMBL/GenBank/DDBJ whole genome shotgun (WGS) entry which is preliminary data.</text>
</comment>
<dbReference type="InterPro" id="IPR009581">
    <property type="entry name" value="FAM20_C"/>
</dbReference>
<protein>
    <recommendedName>
        <fullName evidence="9">FAM20 C-terminal domain-containing protein</fullName>
    </recommendedName>
</protein>
<comment type="subcellular location">
    <subcellularLocation>
        <location evidence="1">Golgi apparatus</location>
    </subcellularLocation>
</comment>
<organism evidence="10 11">
    <name type="scientific">Pomacea canaliculata</name>
    <name type="common">Golden apple snail</name>
    <dbReference type="NCBI Taxonomy" id="400727"/>
    <lineage>
        <taxon>Eukaryota</taxon>
        <taxon>Metazoa</taxon>
        <taxon>Spiralia</taxon>
        <taxon>Lophotrochozoa</taxon>
        <taxon>Mollusca</taxon>
        <taxon>Gastropoda</taxon>
        <taxon>Caenogastropoda</taxon>
        <taxon>Architaenioglossa</taxon>
        <taxon>Ampullarioidea</taxon>
        <taxon>Ampullariidae</taxon>
        <taxon>Pomacea</taxon>
    </lineage>
</organism>
<dbReference type="InterPro" id="IPR024869">
    <property type="entry name" value="FAM20"/>
</dbReference>
<keyword evidence="7" id="KW-0067">ATP-binding</keyword>
<accession>A0A2T7NM25</accession>
<feature type="domain" description="FAM20 C-terminal" evidence="9">
    <location>
        <begin position="283"/>
        <end position="347"/>
    </location>
</feature>
<evidence type="ECO:0000259" key="9">
    <source>
        <dbReference type="Pfam" id="PF06702"/>
    </source>
</evidence>
<keyword evidence="7" id="KW-0547">Nucleotide-binding</keyword>
<dbReference type="OrthoDB" id="8583677at2759"/>
<dbReference type="PANTHER" id="PTHR12450:SF14">
    <property type="entry name" value="GLYCOSAMINOGLYCAN XYLOSYLKINASE"/>
    <property type="match status" value="1"/>
</dbReference>
<keyword evidence="8" id="KW-0464">Manganese</keyword>
<evidence type="ECO:0000313" key="10">
    <source>
        <dbReference type="EMBL" id="PVD22219.1"/>
    </source>
</evidence>
<feature type="binding site" evidence="7">
    <location>
        <position position="278"/>
    </location>
    <ligand>
        <name>ATP</name>
        <dbReference type="ChEBI" id="CHEBI:30616"/>
    </ligand>
</feature>
<evidence type="ECO:0000256" key="5">
    <source>
        <dbReference type="ARBA" id="ARBA00023180"/>
    </source>
</evidence>
<evidence type="ECO:0000256" key="6">
    <source>
        <dbReference type="PIRSR" id="PIRSR624869-1"/>
    </source>
</evidence>
<evidence type="ECO:0000313" key="11">
    <source>
        <dbReference type="Proteomes" id="UP000245119"/>
    </source>
</evidence>
<keyword evidence="3" id="KW-0333">Golgi apparatus</keyword>
<feature type="binding site" evidence="8">
    <location>
        <position position="278"/>
    </location>
    <ligand>
        <name>Mn(2+)</name>
        <dbReference type="ChEBI" id="CHEBI:29035"/>
    </ligand>
</feature>
<dbReference type="PANTHER" id="PTHR12450">
    <property type="entry name" value="DENTIN MATRIX PROTEIN 4 PROTEIN FAM20"/>
    <property type="match status" value="1"/>
</dbReference>
<dbReference type="GO" id="GO:0005524">
    <property type="term" value="F:ATP binding"/>
    <property type="evidence" value="ECO:0007669"/>
    <property type="project" value="UniProtKB-KW"/>
</dbReference>
<dbReference type="GO" id="GO:0016773">
    <property type="term" value="F:phosphotransferase activity, alcohol group as acceptor"/>
    <property type="evidence" value="ECO:0007669"/>
    <property type="project" value="TreeGrafter"/>
</dbReference>
<proteinExistence type="inferred from homology"/>
<dbReference type="EMBL" id="PZQS01000011">
    <property type="protein sequence ID" value="PVD22219.1"/>
    <property type="molecule type" value="Genomic_DNA"/>
</dbReference>
<dbReference type="Pfam" id="PF06702">
    <property type="entry name" value="Fam20C"/>
    <property type="match status" value="2"/>
</dbReference>
<name>A0A2T7NM25_POMCA</name>
<keyword evidence="4" id="KW-1015">Disulfide bond</keyword>
<evidence type="ECO:0000256" key="4">
    <source>
        <dbReference type="ARBA" id="ARBA00023157"/>
    </source>
</evidence>
<sequence>MKAIYDPGNDIRHILLHNSPLIFFSSLGALESRENDTGSLTTLFAPNEQQVVKVENISIDTAAQSRRDDATTGFKDAKVLLRNLRVDFNVQLNASRSPWDVAAGWVSAREVVPEDAPELEHCFRVLGLRRVPVTVGRRVRVKQELALVASQQLLKTFYQKDDNSCFYGRCQNCVEDTGVCAMGDVLEGAIILWLPDTVQLDAITHPWYSHFKEKNLAKYPSNGSYCGIVRQLSPFKEKGYLLLDIVDTAIFDFLIGNADRHHCEIISNMERGMVVMLDNGKRLRHSTWQRIRSLRHNVLSYILGEVLKSDPVQPVLSRDHLLALDRRLAKVWVEIEKCIAIHGVEAVLVQNE</sequence>
<feature type="domain" description="FAM20 C-terminal" evidence="9">
    <location>
        <begin position="157"/>
        <end position="281"/>
    </location>
</feature>
<evidence type="ECO:0000256" key="2">
    <source>
        <dbReference type="ARBA" id="ARBA00006557"/>
    </source>
</evidence>
<feature type="binding site" evidence="7">
    <location>
        <begin position="191"/>
        <end position="194"/>
    </location>
    <ligand>
        <name>ATP</name>
        <dbReference type="ChEBI" id="CHEBI:30616"/>
    </ligand>
</feature>
<evidence type="ECO:0000256" key="7">
    <source>
        <dbReference type="PIRSR" id="PIRSR624869-2"/>
    </source>
</evidence>
<dbReference type="STRING" id="400727.A0A2T7NM25"/>
<comment type="similarity">
    <text evidence="2">Belongs to the FAM20 family.</text>
</comment>
<reference evidence="10 11" key="1">
    <citation type="submission" date="2018-04" db="EMBL/GenBank/DDBJ databases">
        <title>The genome of golden apple snail Pomacea canaliculata provides insight into stress tolerance and invasive adaptation.</title>
        <authorList>
            <person name="Liu C."/>
            <person name="Liu B."/>
            <person name="Ren Y."/>
            <person name="Zhang Y."/>
            <person name="Wang H."/>
            <person name="Li S."/>
            <person name="Jiang F."/>
            <person name="Yin L."/>
            <person name="Zhang G."/>
            <person name="Qian W."/>
            <person name="Fan W."/>
        </authorList>
    </citation>
    <scope>NUCLEOTIDE SEQUENCE [LARGE SCALE GENOMIC DNA]</scope>
    <source>
        <strain evidence="10">SZHN2017</strain>
        <tissue evidence="10">Muscle</tissue>
    </source>
</reference>